<comment type="similarity">
    <text evidence="2">Belongs to the protein kinase superfamily. Ser/Thr protein kinase family.</text>
</comment>
<dbReference type="SUPFAM" id="SSF52058">
    <property type="entry name" value="L domain-like"/>
    <property type="match status" value="2"/>
</dbReference>
<dbReference type="SUPFAM" id="SSF56112">
    <property type="entry name" value="Protein kinase-like (PK-like)"/>
    <property type="match status" value="1"/>
</dbReference>
<keyword evidence="16" id="KW-1185">Reference proteome</keyword>
<dbReference type="FunFam" id="3.30.200.20:FF:000432">
    <property type="entry name" value="LRR receptor-like serine/threonine-protein kinase EFR"/>
    <property type="match status" value="1"/>
</dbReference>
<dbReference type="InterPro" id="IPR000719">
    <property type="entry name" value="Prot_kinase_dom"/>
</dbReference>
<evidence type="ECO:0000256" key="4">
    <source>
        <dbReference type="ARBA" id="ARBA00022679"/>
    </source>
</evidence>
<accession>A0A2U1KF10</accession>
<dbReference type="InterPro" id="IPR008271">
    <property type="entry name" value="Ser/Thr_kinase_AS"/>
</dbReference>
<evidence type="ECO:0000256" key="7">
    <source>
        <dbReference type="ARBA" id="ARBA00022741"/>
    </source>
</evidence>
<keyword evidence="8" id="KW-0418">Kinase</keyword>
<gene>
    <name evidence="15" type="ORF">CTI12_AA610160</name>
</gene>
<feature type="transmembrane region" description="Helical" evidence="13">
    <location>
        <begin position="680"/>
        <end position="707"/>
    </location>
</feature>
<dbReference type="PROSITE" id="PS00108">
    <property type="entry name" value="PROTEIN_KINASE_ST"/>
    <property type="match status" value="1"/>
</dbReference>
<dbReference type="Pfam" id="PF08263">
    <property type="entry name" value="LRRNT_2"/>
    <property type="match status" value="1"/>
</dbReference>
<keyword evidence="6" id="KW-0677">Repeat</keyword>
<dbReference type="Proteomes" id="UP000245207">
    <property type="component" value="Unassembled WGS sequence"/>
</dbReference>
<dbReference type="InterPro" id="IPR032675">
    <property type="entry name" value="LRR_dom_sf"/>
</dbReference>
<dbReference type="InterPro" id="IPR011009">
    <property type="entry name" value="Kinase-like_dom_sf"/>
</dbReference>
<organism evidence="15 16">
    <name type="scientific">Artemisia annua</name>
    <name type="common">Sweet wormwood</name>
    <dbReference type="NCBI Taxonomy" id="35608"/>
    <lineage>
        <taxon>Eukaryota</taxon>
        <taxon>Viridiplantae</taxon>
        <taxon>Streptophyta</taxon>
        <taxon>Embryophyta</taxon>
        <taxon>Tracheophyta</taxon>
        <taxon>Spermatophyta</taxon>
        <taxon>Magnoliopsida</taxon>
        <taxon>eudicotyledons</taxon>
        <taxon>Gunneridae</taxon>
        <taxon>Pentapetalae</taxon>
        <taxon>asterids</taxon>
        <taxon>campanulids</taxon>
        <taxon>Asterales</taxon>
        <taxon>Asteraceae</taxon>
        <taxon>Asteroideae</taxon>
        <taxon>Anthemideae</taxon>
        <taxon>Artemisiinae</taxon>
        <taxon>Artemisia</taxon>
    </lineage>
</organism>
<dbReference type="EMBL" id="PKPP01020150">
    <property type="protein sequence ID" value="PWA35365.1"/>
    <property type="molecule type" value="Genomic_DNA"/>
</dbReference>
<evidence type="ECO:0000256" key="10">
    <source>
        <dbReference type="ARBA" id="ARBA00022989"/>
    </source>
</evidence>
<keyword evidence="3" id="KW-0433">Leucine-rich repeat</keyword>
<feature type="binding site" evidence="12">
    <location>
        <position position="773"/>
    </location>
    <ligand>
        <name>ATP</name>
        <dbReference type="ChEBI" id="CHEBI:30616"/>
    </ligand>
</feature>
<evidence type="ECO:0000256" key="5">
    <source>
        <dbReference type="ARBA" id="ARBA00022692"/>
    </source>
</evidence>
<dbReference type="FunFam" id="3.80.10.10:FF:000095">
    <property type="entry name" value="LRR receptor-like serine/threonine-protein kinase GSO1"/>
    <property type="match status" value="2"/>
</dbReference>
<comment type="subcellular location">
    <subcellularLocation>
        <location evidence="1">Membrane</location>
        <topology evidence="1">Single-pass membrane protein</topology>
    </subcellularLocation>
</comment>
<proteinExistence type="inferred from homology"/>
<dbReference type="Gene3D" id="1.10.510.10">
    <property type="entry name" value="Transferase(Phosphotransferase) domain 1"/>
    <property type="match status" value="1"/>
</dbReference>
<dbReference type="GO" id="GO:0004672">
    <property type="term" value="F:protein kinase activity"/>
    <property type="evidence" value="ECO:0007669"/>
    <property type="project" value="InterPro"/>
</dbReference>
<dbReference type="STRING" id="35608.A0A2U1KF10"/>
<evidence type="ECO:0000256" key="13">
    <source>
        <dbReference type="SAM" id="Phobius"/>
    </source>
</evidence>
<dbReference type="GO" id="GO:0016020">
    <property type="term" value="C:membrane"/>
    <property type="evidence" value="ECO:0007669"/>
    <property type="project" value="UniProtKB-SubCell"/>
</dbReference>
<feature type="domain" description="Protein kinase" evidence="14">
    <location>
        <begin position="742"/>
        <end position="1064"/>
    </location>
</feature>
<keyword evidence="9 12" id="KW-0067">ATP-binding</keyword>
<dbReference type="Pfam" id="PF00069">
    <property type="entry name" value="Pkinase"/>
    <property type="match status" value="1"/>
</dbReference>
<evidence type="ECO:0000256" key="3">
    <source>
        <dbReference type="ARBA" id="ARBA00022614"/>
    </source>
</evidence>
<keyword evidence="10 13" id="KW-1133">Transmembrane helix</keyword>
<dbReference type="OrthoDB" id="676979at2759"/>
<dbReference type="AlphaFoldDB" id="A0A2U1KF10"/>
<keyword evidence="7 12" id="KW-0547">Nucleotide-binding</keyword>
<dbReference type="InterPro" id="IPR013210">
    <property type="entry name" value="LRR_N_plant-typ"/>
</dbReference>
<dbReference type="PROSITE" id="PS00107">
    <property type="entry name" value="PROTEIN_KINASE_ATP"/>
    <property type="match status" value="1"/>
</dbReference>
<evidence type="ECO:0000256" key="6">
    <source>
        <dbReference type="ARBA" id="ARBA00022737"/>
    </source>
</evidence>
<evidence type="ECO:0000256" key="2">
    <source>
        <dbReference type="ARBA" id="ARBA00008684"/>
    </source>
</evidence>
<evidence type="ECO:0000256" key="8">
    <source>
        <dbReference type="ARBA" id="ARBA00022777"/>
    </source>
</evidence>
<dbReference type="InterPro" id="IPR001611">
    <property type="entry name" value="Leu-rich_rpt"/>
</dbReference>
<dbReference type="Pfam" id="PF00560">
    <property type="entry name" value="LRR_1"/>
    <property type="match status" value="6"/>
</dbReference>
<keyword evidence="15" id="KW-0430">Lectin</keyword>
<sequence>MVLHLNFGRKLAIRMLLSKIFIRDYALESSKSCNINEICDNSNDPLTRLWAWRRPLRSGIEMEQLVGLTNLLLTFDITNCPDSWVCSIENNISYRFCAMRKIRFFTRPASMNKQRSLHAKYAVLFCMFSFWIIPLVSSADDGDETDHLALLSLKAHIISDPYQIMPTWNDSTHFCNWTGVICGLSHKRVVTLNLWSGGFSGSVSPAVGEITSNISQCLNLLELDLSGNDFIGVIPNEFEALNKLLFINLHSNNLTGEIPKFIGNFTSLQFISGLGNNFQGSIPDTLGHLSNLWFFCVASNNLSGILPPSFFNISSLTNIDLPNNQIGGTLPADIAIRFPGLKSLNLPINKLAGPIPVSLSNASNLKLLALNENAFTGSVPGFDQLERLTRFAVNENQLGNGKLDDLDFVSSLANCSKLSILGFGANNLGGVLPKSLFNFTQLTQLTIGGNMISGNIPSEIGQLVNIERLFMFSNQFSGTIPDSIGNLRNVGAVSLRGNLLSGPIPSSLGNLTLLSRLFLKHNRLEGTIPASLSNCRGLQLLDISENSLSGNIPKEIFSLSSLTISIDLSDNHFFWKLHEFGSRNNIQGSIPASFSSLRGLEVLDLSRNNLTGIIPEYLGDFMFFKSLSLSLNGFEGKLPEQGAFTNLSKVSVYGNTKLCGGISEFQLPKCSLQKSRKNRIPISLIIVIPILIVLSVIIILLVIFFLVCKLRYGKKVSAGTNSDNENFQQVSYRILHDATDGFSSENLIGSGKFSSVYKAVMYHRNGPKIVAVKVLKLAVHGADKSFIAECEALRSIRHRNLVKVITSCSTLDFQGNDFKAIVYSYMINGSLDDWLHPNMIVGLESEESSRHLNFIQRLNIVIDVASALDYIHCHCGSTMVHCDVKSSNILLDADLVAHLGDFGLSKFLQQTTRDSSISDTRSLGVKGTVGYAAPGNLSYNMEWAARCQPMETSTASEFSYWSCTFTGKRPTDNMFSSSLNIHDFVKMAIPHQVMGITDPVLFEANQEEITSKDTYESEIYERPIEECLISVYRIGTACSMGLPRHRIGINTIIDQLQLARENFLESVSKSIRK</sequence>
<dbReference type="PANTHER" id="PTHR27008">
    <property type="entry name" value="OS04G0122200 PROTEIN"/>
    <property type="match status" value="1"/>
</dbReference>
<evidence type="ECO:0000256" key="11">
    <source>
        <dbReference type="ARBA" id="ARBA00023136"/>
    </source>
</evidence>
<evidence type="ECO:0000256" key="12">
    <source>
        <dbReference type="PROSITE-ProRule" id="PRU10141"/>
    </source>
</evidence>
<keyword evidence="11 13" id="KW-0472">Membrane</keyword>
<evidence type="ECO:0000313" key="15">
    <source>
        <dbReference type="EMBL" id="PWA35365.1"/>
    </source>
</evidence>
<dbReference type="SMART" id="SM00220">
    <property type="entry name" value="S_TKc"/>
    <property type="match status" value="1"/>
</dbReference>
<name>A0A2U1KF10_ARTAN</name>
<keyword evidence="5 13" id="KW-0812">Transmembrane</keyword>
<dbReference type="PANTHER" id="PTHR27008:SF592">
    <property type="entry name" value="LEUCINE-RICH REPEAT RECEPTOR-LIKE PROTEIN KINASE FAMILY PROTEIN-RELATED"/>
    <property type="match status" value="1"/>
</dbReference>
<evidence type="ECO:0000256" key="9">
    <source>
        <dbReference type="ARBA" id="ARBA00022840"/>
    </source>
</evidence>
<comment type="caution">
    <text evidence="15">The sequence shown here is derived from an EMBL/GenBank/DDBJ whole genome shotgun (WGS) entry which is preliminary data.</text>
</comment>
<dbReference type="Gene3D" id="3.80.10.10">
    <property type="entry name" value="Ribonuclease Inhibitor"/>
    <property type="match status" value="2"/>
</dbReference>
<keyword evidence="4" id="KW-0808">Transferase</keyword>
<dbReference type="GO" id="GO:0005524">
    <property type="term" value="F:ATP binding"/>
    <property type="evidence" value="ECO:0007669"/>
    <property type="project" value="UniProtKB-UniRule"/>
</dbReference>
<dbReference type="Gene3D" id="3.30.200.20">
    <property type="entry name" value="Phosphorylase Kinase, domain 1"/>
    <property type="match status" value="1"/>
</dbReference>
<reference evidence="15 16" key="1">
    <citation type="journal article" date="2018" name="Mol. Plant">
        <title>The genome of Artemisia annua provides insight into the evolution of Asteraceae family and artemisinin biosynthesis.</title>
        <authorList>
            <person name="Shen Q."/>
            <person name="Zhang L."/>
            <person name="Liao Z."/>
            <person name="Wang S."/>
            <person name="Yan T."/>
            <person name="Shi P."/>
            <person name="Liu M."/>
            <person name="Fu X."/>
            <person name="Pan Q."/>
            <person name="Wang Y."/>
            <person name="Lv Z."/>
            <person name="Lu X."/>
            <person name="Zhang F."/>
            <person name="Jiang W."/>
            <person name="Ma Y."/>
            <person name="Chen M."/>
            <person name="Hao X."/>
            <person name="Li L."/>
            <person name="Tang Y."/>
            <person name="Lv G."/>
            <person name="Zhou Y."/>
            <person name="Sun X."/>
            <person name="Brodelius P.E."/>
            <person name="Rose J.K.C."/>
            <person name="Tang K."/>
        </authorList>
    </citation>
    <scope>NUCLEOTIDE SEQUENCE [LARGE SCALE GENOMIC DNA]</scope>
    <source>
        <strain evidence="16">cv. Huhao1</strain>
        <tissue evidence="15">Leaf</tissue>
    </source>
</reference>
<evidence type="ECO:0000256" key="1">
    <source>
        <dbReference type="ARBA" id="ARBA00004167"/>
    </source>
</evidence>
<dbReference type="InterPro" id="IPR051809">
    <property type="entry name" value="Plant_receptor-like_S/T_kinase"/>
</dbReference>
<dbReference type="PROSITE" id="PS50011">
    <property type="entry name" value="PROTEIN_KINASE_DOM"/>
    <property type="match status" value="1"/>
</dbReference>
<dbReference type="GO" id="GO:0030246">
    <property type="term" value="F:carbohydrate binding"/>
    <property type="evidence" value="ECO:0007669"/>
    <property type="project" value="UniProtKB-KW"/>
</dbReference>
<evidence type="ECO:0000259" key="14">
    <source>
        <dbReference type="PROSITE" id="PS50011"/>
    </source>
</evidence>
<evidence type="ECO:0000313" key="16">
    <source>
        <dbReference type="Proteomes" id="UP000245207"/>
    </source>
</evidence>
<dbReference type="InterPro" id="IPR017441">
    <property type="entry name" value="Protein_kinase_ATP_BS"/>
</dbReference>
<protein>
    <submittedName>
        <fullName evidence="15">Concanavalin A-like lectin/glucanase, subgroup</fullName>
    </submittedName>
</protein>